<dbReference type="InterPro" id="IPR003362">
    <property type="entry name" value="Bact_transf"/>
</dbReference>
<dbReference type="STRING" id="1229726.GRFL_1940"/>
<accession>A0A1L7I607</accession>
<keyword evidence="4 7" id="KW-0812">Transmembrane</keyword>
<dbReference type="Pfam" id="PF13727">
    <property type="entry name" value="CoA_binding_3"/>
    <property type="match status" value="1"/>
</dbReference>
<feature type="domain" description="Bacterial sugar transferase" evidence="8">
    <location>
        <begin position="256"/>
        <end position="439"/>
    </location>
</feature>
<dbReference type="InterPro" id="IPR017475">
    <property type="entry name" value="EPS_sugar_tfrase"/>
</dbReference>
<proteinExistence type="inferred from homology"/>
<dbReference type="OrthoDB" id="9808602at2"/>
<comment type="subcellular location">
    <subcellularLocation>
        <location evidence="1">Membrane</location>
        <topology evidence="1">Multi-pass membrane protein</topology>
    </subcellularLocation>
</comment>
<feature type="transmembrane region" description="Helical" evidence="7">
    <location>
        <begin position="32"/>
        <end position="54"/>
    </location>
</feature>
<evidence type="ECO:0000259" key="8">
    <source>
        <dbReference type="Pfam" id="PF02397"/>
    </source>
</evidence>
<evidence type="ECO:0000256" key="7">
    <source>
        <dbReference type="SAM" id="Phobius"/>
    </source>
</evidence>
<dbReference type="KEGG" id="gfl:GRFL_1940"/>
<dbReference type="AlphaFoldDB" id="A0A1L7I607"/>
<feature type="transmembrane region" description="Helical" evidence="7">
    <location>
        <begin position="98"/>
        <end position="117"/>
    </location>
</feature>
<reference evidence="9 10" key="1">
    <citation type="submission" date="2016-07" db="EMBL/GenBank/DDBJ databases">
        <title>Multi-omics approach to identify versatile polysaccharide utilization systems of a marine flavobacterium Gramella flava.</title>
        <authorList>
            <person name="Tang K."/>
        </authorList>
    </citation>
    <scope>NUCLEOTIDE SEQUENCE [LARGE SCALE GENOMIC DNA]</scope>
    <source>
        <strain evidence="9 10">JLT2011</strain>
    </source>
</reference>
<dbReference type="GO" id="GO:0016020">
    <property type="term" value="C:membrane"/>
    <property type="evidence" value="ECO:0007669"/>
    <property type="project" value="UniProtKB-SubCell"/>
</dbReference>
<comment type="similarity">
    <text evidence="2">Belongs to the bacterial sugar transferase family.</text>
</comment>
<dbReference type="PANTHER" id="PTHR30576">
    <property type="entry name" value="COLANIC BIOSYNTHESIS UDP-GLUCOSE LIPID CARRIER TRANSFERASE"/>
    <property type="match status" value="1"/>
</dbReference>
<evidence type="ECO:0000256" key="4">
    <source>
        <dbReference type="ARBA" id="ARBA00022692"/>
    </source>
</evidence>
<name>A0A1L7I607_9FLAO</name>
<keyword evidence="10" id="KW-1185">Reference proteome</keyword>
<dbReference type="Gene3D" id="3.40.50.720">
    <property type="entry name" value="NAD(P)-binding Rossmann-like Domain"/>
    <property type="match status" value="1"/>
</dbReference>
<dbReference type="Pfam" id="PF02397">
    <property type="entry name" value="Bac_transf"/>
    <property type="match status" value="1"/>
</dbReference>
<keyword evidence="3 9" id="KW-0808">Transferase</keyword>
<evidence type="ECO:0000256" key="6">
    <source>
        <dbReference type="ARBA" id="ARBA00023136"/>
    </source>
</evidence>
<dbReference type="EMBL" id="CP016359">
    <property type="protein sequence ID" value="APU68664.1"/>
    <property type="molecule type" value="Genomic_DNA"/>
</dbReference>
<dbReference type="Proteomes" id="UP000186230">
    <property type="component" value="Chromosome"/>
</dbReference>
<feature type="transmembrane region" description="Helical" evidence="7">
    <location>
        <begin position="66"/>
        <end position="86"/>
    </location>
</feature>
<organism evidence="9 10">
    <name type="scientific">Christiangramia flava JLT2011</name>
    <dbReference type="NCBI Taxonomy" id="1229726"/>
    <lineage>
        <taxon>Bacteria</taxon>
        <taxon>Pseudomonadati</taxon>
        <taxon>Bacteroidota</taxon>
        <taxon>Flavobacteriia</taxon>
        <taxon>Flavobacteriales</taxon>
        <taxon>Flavobacteriaceae</taxon>
        <taxon>Christiangramia</taxon>
    </lineage>
</organism>
<protein>
    <submittedName>
        <fullName evidence="9">Glycosyltransferase</fullName>
    </submittedName>
</protein>
<keyword evidence="6 7" id="KW-0472">Membrane</keyword>
<sequence>MKRSDLIIPISIVVHLAIIHFTLNYFLPSHLIGWKTISAYLGFWVLVCIFMDFYPTSRKERFFENFHRFIQVFLLFCLGYFTIFAFKNFHFQILNQAYILSWLFFFLLIYRILFFYIRNKWRILGGNSARVIVIGRDRNLKKIRQIFDEPELGYRYLGYFDENSSASQTYHGKVAHSYQYILENGVDEIYCLASRLSKQQLNDLITFADNNLKKIKIIPDNKEIFTRAMDVELFNKIPILNLRKSPLETPYAVYGKRIFDVIFSGVVILFILSWLTPILYILIKAESKGPLFFRQKRHGVNKKEFNCLKFRSMAVNSQAHEQMALKGDSRVTRIGAFIRRTSIDELPQFFNVLMGNMSVVGPRPHMQAHTFQYETSVDKYLVRHYAKPGITGLAQIKGYRGEIIEERDIINRTRLDIFYLEKWSPLLDIQIITRTVTNALGGEEKAY</sequence>
<feature type="transmembrane region" description="Helical" evidence="7">
    <location>
        <begin position="7"/>
        <end position="26"/>
    </location>
</feature>
<dbReference type="PANTHER" id="PTHR30576:SF0">
    <property type="entry name" value="UNDECAPRENYL-PHOSPHATE N-ACETYLGALACTOSAMINYL 1-PHOSPHATE TRANSFERASE-RELATED"/>
    <property type="match status" value="1"/>
</dbReference>
<dbReference type="RefSeq" id="WP_083644406.1">
    <property type="nucleotide sequence ID" value="NZ_CP016359.1"/>
</dbReference>
<feature type="transmembrane region" description="Helical" evidence="7">
    <location>
        <begin position="261"/>
        <end position="283"/>
    </location>
</feature>
<dbReference type="NCBIfam" id="TIGR03025">
    <property type="entry name" value="EPS_sugtrans"/>
    <property type="match status" value="1"/>
</dbReference>
<gene>
    <name evidence="9" type="ORF">GRFL_1940</name>
</gene>
<evidence type="ECO:0000313" key="9">
    <source>
        <dbReference type="EMBL" id="APU68664.1"/>
    </source>
</evidence>
<evidence type="ECO:0000256" key="1">
    <source>
        <dbReference type="ARBA" id="ARBA00004141"/>
    </source>
</evidence>
<keyword evidence="5 7" id="KW-1133">Transmembrane helix</keyword>
<evidence type="ECO:0000256" key="2">
    <source>
        <dbReference type="ARBA" id="ARBA00006464"/>
    </source>
</evidence>
<evidence type="ECO:0000313" key="10">
    <source>
        <dbReference type="Proteomes" id="UP000186230"/>
    </source>
</evidence>
<evidence type="ECO:0000256" key="5">
    <source>
        <dbReference type="ARBA" id="ARBA00022989"/>
    </source>
</evidence>
<evidence type="ECO:0000256" key="3">
    <source>
        <dbReference type="ARBA" id="ARBA00022679"/>
    </source>
</evidence>
<dbReference type="GO" id="GO:0016780">
    <property type="term" value="F:phosphotransferase activity, for other substituted phosphate groups"/>
    <property type="evidence" value="ECO:0007669"/>
    <property type="project" value="TreeGrafter"/>
</dbReference>